<dbReference type="RefSeq" id="XP_018285995.1">
    <property type="nucleotide sequence ID" value="XM_018432590.1"/>
</dbReference>
<proteinExistence type="predicted"/>
<reference evidence="2" key="1">
    <citation type="submission" date="2015-06" db="EMBL/GenBank/DDBJ databases">
        <title>Expansion of signal transduction pathways in fungi by whole-genome duplication.</title>
        <authorList>
            <consortium name="DOE Joint Genome Institute"/>
            <person name="Corrochano L.M."/>
            <person name="Kuo A."/>
            <person name="Marcet-Houben M."/>
            <person name="Polaino S."/>
            <person name="Salamov A."/>
            <person name="Villalobos J.M."/>
            <person name="Alvarez M.I."/>
            <person name="Avalos J."/>
            <person name="Benito E.P."/>
            <person name="Benoit I."/>
            <person name="Burger G."/>
            <person name="Camino L.P."/>
            <person name="Canovas D."/>
            <person name="Cerda-Olmedo E."/>
            <person name="Cheng J.-F."/>
            <person name="Dominguez A."/>
            <person name="Elias M."/>
            <person name="Eslava A.P."/>
            <person name="Glaser F."/>
            <person name="Grimwood J."/>
            <person name="Gutierrez G."/>
            <person name="Heitman J."/>
            <person name="Henrissat B."/>
            <person name="Iturriaga E.A."/>
            <person name="Lang B.F."/>
            <person name="Lavin J.L."/>
            <person name="Lee S."/>
            <person name="Li W."/>
            <person name="Lindquist E."/>
            <person name="Lopez-Garcia S."/>
            <person name="Luque E.M."/>
            <person name="Marcos A.T."/>
            <person name="Martin J."/>
            <person name="McCluskey K."/>
            <person name="Medina H.R."/>
            <person name="Miralles-Duran A."/>
            <person name="Miyazaki A."/>
            <person name="Munoz-Torres E."/>
            <person name="Oguiza J.A."/>
            <person name="Ohm R."/>
            <person name="Olmedo M."/>
            <person name="Orejas M."/>
            <person name="Ortiz-Castellanos L."/>
            <person name="Pisabarro A.G."/>
            <person name="Rodriguez-Romero J."/>
            <person name="Ruiz-Herrera J."/>
            <person name="Ruiz-Vazquez R."/>
            <person name="Sanz C."/>
            <person name="Schackwitz W."/>
            <person name="Schmutz J."/>
            <person name="Shahriari M."/>
            <person name="Shelest E."/>
            <person name="Silva-Franco F."/>
            <person name="Soanes D."/>
            <person name="Syed K."/>
            <person name="Tagua V.G."/>
            <person name="Talbot N.J."/>
            <person name="Thon M."/>
            <person name="De vries R.P."/>
            <person name="Wiebenga A."/>
            <person name="Yadav J.S."/>
            <person name="Braun E.L."/>
            <person name="Baker S."/>
            <person name="Garre V."/>
            <person name="Horwitz B."/>
            <person name="Torres-Martinez S."/>
            <person name="Idnurm A."/>
            <person name="Herrera-Estrella A."/>
            <person name="Gabaldon T."/>
            <person name="Grigoriev I.V."/>
        </authorList>
    </citation>
    <scope>NUCLEOTIDE SEQUENCE [LARGE SCALE GENOMIC DNA]</scope>
    <source>
        <strain evidence="2">NRRL 1555(-)</strain>
    </source>
</reference>
<evidence type="ECO:0000313" key="1">
    <source>
        <dbReference type="EMBL" id="OAD67955.1"/>
    </source>
</evidence>
<sequence>MAKRALLVIDYGILLKCEISTFYECMNKLCDHSNHLPKNFGHVIWRKTTIWSNTSHCDQLAAETNKRPIRIYPSSPKMLCANFLPLVFLSNESENQQPLIRNHINNNH</sequence>
<name>A0A167KF49_PHYB8</name>
<dbReference type="AlphaFoldDB" id="A0A167KF49"/>
<dbReference type="VEuPathDB" id="FungiDB:PHYBLDRAFT_151038"/>
<accession>A0A167KF49</accession>
<evidence type="ECO:0000313" key="2">
    <source>
        <dbReference type="Proteomes" id="UP000077315"/>
    </source>
</evidence>
<organism evidence="1 2">
    <name type="scientific">Phycomyces blakesleeanus (strain ATCC 8743b / DSM 1359 / FGSC 10004 / NBRC 33097 / NRRL 1555)</name>
    <dbReference type="NCBI Taxonomy" id="763407"/>
    <lineage>
        <taxon>Eukaryota</taxon>
        <taxon>Fungi</taxon>
        <taxon>Fungi incertae sedis</taxon>
        <taxon>Mucoromycota</taxon>
        <taxon>Mucoromycotina</taxon>
        <taxon>Mucoromycetes</taxon>
        <taxon>Mucorales</taxon>
        <taxon>Phycomycetaceae</taxon>
        <taxon>Phycomyces</taxon>
    </lineage>
</organism>
<gene>
    <name evidence="1" type="ORF">PHYBLDRAFT_151038</name>
</gene>
<protein>
    <submittedName>
        <fullName evidence="1">Uncharacterized protein</fullName>
    </submittedName>
</protein>
<dbReference type="GeneID" id="28993496"/>
<keyword evidence="2" id="KW-1185">Reference proteome</keyword>
<dbReference type="InParanoid" id="A0A167KF49"/>
<dbReference type="EMBL" id="KV440997">
    <property type="protein sequence ID" value="OAD67955.1"/>
    <property type="molecule type" value="Genomic_DNA"/>
</dbReference>
<dbReference type="Proteomes" id="UP000077315">
    <property type="component" value="Unassembled WGS sequence"/>
</dbReference>